<comment type="caution">
    <text evidence="15">The sequence shown here is derived from an EMBL/GenBank/DDBJ whole genome shotgun (WGS) entry which is preliminary data.</text>
</comment>
<dbReference type="Gene3D" id="3.90.228.20">
    <property type="match status" value="1"/>
</dbReference>
<feature type="binding site" evidence="11">
    <location>
        <position position="280"/>
    </location>
    <ligand>
        <name>Mn(2+)</name>
        <dbReference type="ChEBI" id="CHEBI:29035"/>
    </ligand>
</feature>
<feature type="region of interest" description="Disordered" evidence="12">
    <location>
        <begin position="1"/>
        <end position="39"/>
    </location>
</feature>
<dbReference type="EMBL" id="AXNT01000041">
    <property type="protein sequence ID" value="KGM02625.1"/>
    <property type="molecule type" value="Genomic_DNA"/>
</dbReference>
<dbReference type="PROSITE" id="PS00505">
    <property type="entry name" value="PEPCK_GTP"/>
    <property type="match status" value="1"/>
</dbReference>
<dbReference type="EC" id="4.1.1.32" evidence="11"/>
<accession>A0A0A0B6X6</accession>
<dbReference type="InterPro" id="IPR035077">
    <property type="entry name" value="PEP_carboxykinase_GTP_C"/>
</dbReference>
<feature type="binding site" evidence="11">
    <location>
        <position position="422"/>
    </location>
    <ligand>
        <name>GTP</name>
        <dbReference type="ChEBI" id="CHEBI:37565"/>
    </ligand>
</feature>
<keyword evidence="16" id="KW-1185">Reference proteome</keyword>
<dbReference type="InterPro" id="IPR018091">
    <property type="entry name" value="PEP_carboxykin_GTP_CS"/>
</dbReference>
<dbReference type="PANTHER" id="PTHR11561">
    <property type="entry name" value="PHOSPHOENOLPYRUVATE CARBOXYKINASE"/>
    <property type="match status" value="1"/>
</dbReference>
<keyword evidence="9 11" id="KW-0464">Manganese</keyword>
<evidence type="ECO:0000313" key="16">
    <source>
        <dbReference type="Proteomes" id="UP000029833"/>
    </source>
</evidence>
<feature type="binding site" evidence="11">
    <location>
        <position position="453"/>
    </location>
    <ligand>
        <name>GTP</name>
        <dbReference type="ChEBI" id="CHEBI:37565"/>
    </ligand>
</feature>
<evidence type="ECO:0000256" key="11">
    <source>
        <dbReference type="HAMAP-Rule" id="MF_00452"/>
    </source>
</evidence>
<evidence type="ECO:0000256" key="8">
    <source>
        <dbReference type="ARBA" id="ARBA00023134"/>
    </source>
</evidence>
<evidence type="ECO:0000259" key="14">
    <source>
        <dbReference type="Pfam" id="PF17297"/>
    </source>
</evidence>
<evidence type="ECO:0000256" key="12">
    <source>
        <dbReference type="SAM" id="MobiDB-lite"/>
    </source>
</evidence>
<comment type="catalytic activity">
    <reaction evidence="11">
        <text>oxaloacetate + GTP = phosphoenolpyruvate + GDP + CO2</text>
        <dbReference type="Rhea" id="RHEA:10388"/>
        <dbReference type="ChEBI" id="CHEBI:16452"/>
        <dbReference type="ChEBI" id="CHEBI:16526"/>
        <dbReference type="ChEBI" id="CHEBI:37565"/>
        <dbReference type="ChEBI" id="CHEBI:58189"/>
        <dbReference type="ChEBI" id="CHEBI:58702"/>
        <dbReference type="EC" id="4.1.1.32"/>
    </reaction>
</comment>
<feature type="binding site" evidence="11">
    <location>
        <position position="108"/>
    </location>
    <ligand>
        <name>substrate</name>
    </ligand>
</feature>
<feature type="binding site" evidence="11">
    <location>
        <begin position="251"/>
        <end position="253"/>
    </location>
    <ligand>
        <name>substrate</name>
    </ligand>
</feature>
<dbReference type="PANTHER" id="PTHR11561:SF0">
    <property type="entry name" value="PHOSPHOENOLPYRUVATE CARBOXYKINASE [GTP]-RELATED"/>
    <property type="match status" value="1"/>
</dbReference>
<evidence type="ECO:0000259" key="13">
    <source>
        <dbReference type="Pfam" id="PF00821"/>
    </source>
</evidence>
<comment type="similarity">
    <text evidence="2 11">Belongs to the phosphoenolpyruvate carboxykinase [GTP] family.</text>
</comment>
<organism evidence="15 16">
    <name type="scientific">Cellulomonas cellasea DSM 20118</name>
    <dbReference type="NCBI Taxonomy" id="1408250"/>
    <lineage>
        <taxon>Bacteria</taxon>
        <taxon>Bacillati</taxon>
        <taxon>Actinomycetota</taxon>
        <taxon>Actinomycetes</taxon>
        <taxon>Micrococcales</taxon>
        <taxon>Cellulomonadaceae</taxon>
        <taxon>Cellulomonas</taxon>
    </lineage>
</organism>
<feature type="binding site" evidence="11">
    <location>
        <position position="327"/>
    </location>
    <ligand>
        <name>Mn(2+)</name>
        <dbReference type="ChEBI" id="CHEBI:29035"/>
    </ligand>
</feature>
<feature type="active site" evidence="11">
    <location>
        <position position="304"/>
    </location>
</feature>
<dbReference type="Gene3D" id="3.40.449.10">
    <property type="entry name" value="Phosphoenolpyruvate Carboxykinase, domain 1"/>
    <property type="match status" value="1"/>
</dbReference>
<evidence type="ECO:0000313" key="15">
    <source>
        <dbReference type="EMBL" id="KGM02625.1"/>
    </source>
</evidence>
<keyword evidence="4 11" id="KW-0312">Gluconeogenesis</keyword>
<dbReference type="GO" id="GO:0033993">
    <property type="term" value="P:response to lipid"/>
    <property type="evidence" value="ECO:0007669"/>
    <property type="project" value="TreeGrafter"/>
</dbReference>
<dbReference type="GO" id="GO:0004613">
    <property type="term" value="F:phosphoenolpyruvate carboxykinase (GTP) activity"/>
    <property type="evidence" value="ECO:0007669"/>
    <property type="project" value="UniProtKB-UniRule"/>
</dbReference>
<keyword evidence="5 11" id="KW-0479">Metal-binding</keyword>
<feature type="domain" description="Phosphoenolpyruvate carboxykinase C-terminal P-loop" evidence="13">
    <location>
        <begin position="276"/>
        <end position="650"/>
    </location>
</feature>
<dbReference type="NCBIfam" id="NF003253">
    <property type="entry name" value="PRK04210.1"/>
    <property type="match status" value="1"/>
</dbReference>
<keyword evidence="8 11" id="KW-0342">GTP-binding</keyword>
<feature type="binding site" evidence="11">
    <location>
        <begin position="550"/>
        <end position="553"/>
    </location>
    <ligand>
        <name>GTP</name>
        <dbReference type="ChEBI" id="CHEBI:37565"/>
    </ligand>
</feature>
<dbReference type="PIRSF" id="PIRSF001348">
    <property type="entry name" value="PEP_carboxykinase_GTP"/>
    <property type="match status" value="1"/>
</dbReference>
<dbReference type="InterPro" id="IPR035078">
    <property type="entry name" value="PEP_carboxykinase_GTP_N"/>
</dbReference>
<dbReference type="InterPro" id="IPR013035">
    <property type="entry name" value="PEP_carboxykinase_C"/>
</dbReference>
<evidence type="ECO:0000256" key="3">
    <source>
        <dbReference type="ARBA" id="ARBA00011245"/>
    </source>
</evidence>
<comment type="function">
    <text evidence="11">Catalyzes the conversion of oxaloacetate (OAA) to phosphoenolpyruvate (PEP), the rate-limiting step in the metabolic pathway that produces glucose from lactate and other precursors derived from the citric acid cycle.</text>
</comment>
<dbReference type="GO" id="GO:0046327">
    <property type="term" value="P:glycerol biosynthetic process from pyruvate"/>
    <property type="evidence" value="ECO:0007669"/>
    <property type="project" value="TreeGrafter"/>
</dbReference>
<dbReference type="STRING" id="1408250.Q760_12520"/>
<dbReference type="GO" id="GO:0006107">
    <property type="term" value="P:oxaloacetate metabolic process"/>
    <property type="evidence" value="ECO:0007669"/>
    <property type="project" value="TreeGrafter"/>
</dbReference>
<dbReference type="CDD" id="cd00819">
    <property type="entry name" value="PEPCK_GTP"/>
    <property type="match status" value="1"/>
</dbReference>
<dbReference type="RefSeq" id="WP_034628247.1">
    <property type="nucleotide sequence ID" value="NZ_AXNT01000041.1"/>
</dbReference>
<dbReference type="Proteomes" id="UP000029833">
    <property type="component" value="Unassembled WGS sequence"/>
</dbReference>
<dbReference type="GO" id="GO:0005525">
    <property type="term" value="F:GTP binding"/>
    <property type="evidence" value="ECO:0007669"/>
    <property type="project" value="UniProtKB-UniRule"/>
</dbReference>
<proteinExistence type="inferred from homology"/>
<feature type="compositionally biased region" description="Basic and acidic residues" evidence="12">
    <location>
        <begin position="1"/>
        <end position="21"/>
    </location>
</feature>
<comment type="pathway">
    <text evidence="1 11">Carbohydrate biosynthesis; gluconeogenesis.</text>
</comment>
<comment type="subcellular location">
    <subcellularLocation>
        <location evidence="11">Cytoplasm</location>
    </subcellularLocation>
</comment>
<evidence type="ECO:0000256" key="9">
    <source>
        <dbReference type="ARBA" id="ARBA00023211"/>
    </source>
</evidence>
<feature type="binding site" evidence="11">
    <location>
        <position position="260"/>
    </location>
    <ligand>
        <name>Mn(2+)</name>
        <dbReference type="ChEBI" id="CHEBI:29035"/>
    </ligand>
</feature>
<evidence type="ECO:0000256" key="5">
    <source>
        <dbReference type="ARBA" id="ARBA00022723"/>
    </source>
</evidence>
<evidence type="ECO:0000256" key="2">
    <source>
        <dbReference type="ARBA" id="ARBA00005796"/>
    </source>
</evidence>
<evidence type="ECO:0000256" key="6">
    <source>
        <dbReference type="ARBA" id="ARBA00022741"/>
    </source>
</evidence>
<feature type="binding site" evidence="11">
    <location>
        <begin position="420"/>
        <end position="422"/>
    </location>
    <ligand>
        <name>substrate</name>
    </ligand>
</feature>
<dbReference type="GO" id="GO:0016301">
    <property type="term" value="F:kinase activity"/>
    <property type="evidence" value="ECO:0007669"/>
    <property type="project" value="UniProtKB-KW"/>
</dbReference>
<dbReference type="HAMAP" id="MF_00452">
    <property type="entry name" value="PEPCK_GTP"/>
    <property type="match status" value="1"/>
</dbReference>
<dbReference type="GO" id="GO:0030145">
    <property type="term" value="F:manganese ion binding"/>
    <property type="evidence" value="ECO:0007669"/>
    <property type="project" value="UniProtKB-UniRule"/>
</dbReference>
<dbReference type="InterPro" id="IPR008209">
    <property type="entry name" value="PEP_carboxykinase_GTP"/>
</dbReference>
<dbReference type="Gene3D" id="2.170.8.10">
    <property type="entry name" value="Phosphoenolpyruvate Carboxykinase, domain 2"/>
    <property type="match status" value="1"/>
</dbReference>
<name>A0A0A0B6X6_9CELL</name>
<keyword evidence="10 11" id="KW-0456">Lyase</keyword>
<dbReference type="GO" id="GO:0071333">
    <property type="term" value="P:cellular response to glucose stimulus"/>
    <property type="evidence" value="ECO:0007669"/>
    <property type="project" value="TreeGrafter"/>
</dbReference>
<dbReference type="OrthoDB" id="9758871at2"/>
<dbReference type="GO" id="GO:0006094">
    <property type="term" value="P:gluconeogenesis"/>
    <property type="evidence" value="ECO:0007669"/>
    <property type="project" value="UniProtKB-UniRule"/>
</dbReference>
<evidence type="ECO:0000256" key="10">
    <source>
        <dbReference type="ARBA" id="ARBA00023239"/>
    </source>
</evidence>
<dbReference type="AlphaFoldDB" id="A0A0A0B6X6"/>
<dbReference type="Pfam" id="PF00821">
    <property type="entry name" value="PEPCK_GTP"/>
    <property type="match status" value="1"/>
</dbReference>
<dbReference type="GO" id="GO:0005829">
    <property type="term" value="C:cytosol"/>
    <property type="evidence" value="ECO:0007669"/>
    <property type="project" value="TreeGrafter"/>
</dbReference>
<keyword evidence="7 11" id="KW-0210">Decarboxylase</keyword>
<feature type="binding site" evidence="11">
    <location>
        <begin position="303"/>
        <end position="308"/>
    </location>
    <ligand>
        <name>GTP</name>
        <dbReference type="ChEBI" id="CHEBI:37565"/>
    </ligand>
</feature>
<keyword evidence="15" id="KW-0808">Transferase</keyword>
<reference evidence="15 16" key="1">
    <citation type="submission" date="2013-10" db="EMBL/GenBank/DDBJ databases">
        <authorList>
            <person name="Wang G."/>
            <person name="Zhuang W."/>
        </authorList>
    </citation>
    <scope>NUCLEOTIDE SEQUENCE [LARGE SCALE GENOMIC DNA]</scope>
    <source>
        <strain evidence="15 16">DSM 20118</strain>
    </source>
</reference>
<dbReference type="FunFam" id="3.40.449.10:FF:000005">
    <property type="entry name" value="Phosphoenolpyruvate carboxykinase [GTP]"/>
    <property type="match status" value="1"/>
</dbReference>
<dbReference type="SUPFAM" id="SSF68923">
    <property type="entry name" value="PEP carboxykinase N-terminal domain"/>
    <property type="match status" value="1"/>
</dbReference>
<dbReference type="InterPro" id="IPR008210">
    <property type="entry name" value="PEP_carboxykinase_N"/>
</dbReference>
<dbReference type="UniPathway" id="UPA00138"/>
<gene>
    <name evidence="11" type="primary">pckG</name>
    <name evidence="15" type="ORF">Q760_12520</name>
</gene>
<comment type="cofactor">
    <cofactor evidence="11">
        <name>Mn(2+)</name>
        <dbReference type="ChEBI" id="CHEBI:29035"/>
    </cofactor>
    <text evidence="11">Binds 1 Mn(2+) ion per subunit.</text>
</comment>
<keyword evidence="15" id="KW-0670">Pyruvate</keyword>
<evidence type="ECO:0000256" key="7">
    <source>
        <dbReference type="ARBA" id="ARBA00022793"/>
    </source>
</evidence>
<evidence type="ECO:0000256" key="1">
    <source>
        <dbReference type="ARBA" id="ARBA00004742"/>
    </source>
</evidence>
<dbReference type="GO" id="GO:0042594">
    <property type="term" value="P:response to starvation"/>
    <property type="evidence" value="ECO:0007669"/>
    <property type="project" value="TreeGrafter"/>
</dbReference>
<dbReference type="SUPFAM" id="SSF53795">
    <property type="entry name" value="PEP carboxykinase-like"/>
    <property type="match status" value="1"/>
</dbReference>
<feature type="domain" description="Phosphoenolpyruvate carboxykinase GTP-utilising N-terminal" evidence="14">
    <location>
        <begin position="49"/>
        <end position="272"/>
    </location>
</feature>
<keyword evidence="6 11" id="KW-0547">Nucleotide-binding</keyword>
<dbReference type="Pfam" id="PF17297">
    <property type="entry name" value="PEPCK_N"/>
    <property type="match status" value="1"/>
</dbReference>
<evidence type="ECO:0000256" key="4">
    <source>
        <dbReference type="ARBA" id="ARBA00022432"/>
    </source>
</evidence>
<sequence length="659" mass="71050">MTVIDRPDARPEPRTEARADVRPGSASAPARRRAADATAPTTHWRLRAWVQRIAELTEPADVVWVDGSAEQKQRLVDGMVEAGTLVPLNPELRPNSYLARSDPDDVARVEDRTFICSLREEDAGPTNNWRQPTAMRAELRGAFAGSMRGRTMYVVPFSMGPLGGPISQLGVQVTDSPYVVVSMQVMTRVGTAVLDLLGADGDFVPAIHSVGAPLVGRDGEPLADVPWPCNRTKYIAHFPETREIWSFGSGYGGNALLGKKCFALRIASVMARDEGWLAEHMLVLRVTDPAQRVFHVAAAFPSACGKTNLAMLRPTLPGWTVETIGDDIAWMRPGGPGTDGRLRAINPEAGFFGVAPGTGPTTNPTAIETLRSDVIFTNVALTDDGDVWWEGLTDTPPAHLTDWRGNDWTPQSGTTAAHPNSRFTVAADRCPTIADDWDSPAGVPIDAILFGGRRASNVPLVAQARDWAHGVFMGATISSEQTAAAEGTVGALRRDPFAMLPFCGYNMADHWGHWLRLGAELESRGVPLPAVFQVNWFRKGEDGRWLWPGFGENSRVLAWVLGRVAGDDADAGGVLDSPVGLLPAVGADPAATPGALDLRGLDVPAEDLDELFRVDAASWLAECDLTEEFFARFGDHLPVRLAEELATLRTRLGTGLGTV</sequence>
<feature type="binding site" evidence="11">
    <location>
        <position position="302"/>
    </location>
    <ligand>
        <name>substrate</name>
    </ligand>
</feature>
<keyword evidence="15" id="KW-0418">Kinase</keyword>
<keyword evidence="11" id="KW-0963">Cytoplasm</keyword>
<comment type="subunit">
    <text evidence="3 11">Monomer.</text>
</comment>
<protein>
    <recommendedName>
        <fullName evidence="11">Phosphoenolpyruvate carboxykinase [GTP]</fullName>
        <shortName evidence="11">PEP carboxykinase</shortName>
        <shortName evidence="11">PEPCK</shortName>
        <ecNumber evidence="11">4.1.1.32</ecNumber>
    </recommendedName>
    <alternativeName>
        <fullName evidence="11">GTP-dependent phosphoenolpyruvate carboxykinase</fullName>
        <shortName evidence="11">GTP-PEPCK</shortName>
    </alternativeName>
</protein>
<dbReference type="GO" id="GO:0019543">
    <property type="term" value="P:propionate catabolic process"/>
    <property type="evidence" value="ECO:0007669"/>
    <property type="project" value="TreeGrafter"/>
</dbReference>